<evidence type="ECO:0000313" key="2">
    <source>
        <dbReference type="EMBL" id="CAB9513650.1"/>
    </source>
</evidence>
<dbReference type="GO" id="GO:0051213">
    <property type="term" value="F:dioxygenase activity"/>
    <property type="evidence" value="ECO:0007669"/>
    <property type="project" value="UniProtKB-KW"/>
</dbReference>
<dbReference type="OrthoDB" id="445007at2759"/>
<sequence length="458" mass="51257">MNHLKSSQERKDRWYARHIVPKFVPVEKAERWEDLWQHGYSVVKSVPFEWLCCKEEDESCEGKVGQSPCQRLRHVLDYHGFAVISGVLQTQECDDILGKAWDWIEAASEAEFMASTRTVGAVSENDQNGNSELNGMHNGQTTSFPPVHRKDKSTLESKFFPRSVEGGMMPFYGSGHSSFAWTVRSHKNVRRVFEVLHDGEKDLLASLDGIVLWRRGEHHRTDPGWFHLDQNPRCKPGPQCIQGLVNLLPASPQTGGNVLVAQSHKLFPQHYTTPSIHSCSNFYRQRLDELGDEDWMEIDPNDTVVLGDASKVISCMLGPGDVLLWDSRTVHCSNPPTVSKETELTSNGLSETATPPQEHSSGLIRAACVVSMMPASSVSTDVLQARQESVEQNRTLTHWVNKVAPLGAEHQDHVQKEKACIQAMKQLATKKGVSCTLLGFQDLSEAQQRLVVGSRLLE</sequence>
<organism evidence="2 3">
    <name type="scientific">Seminavis robusta</name>
    <dbReference type="NCBI Taxonomy" id="568900"/>
    <lineage>
        <taxon>Eukaryota</taxon>
        <taxon>Sar</taxon>
        <taxon>Stramenopiles</taxon>
        <taxon>Ochrophyta</taxon>
        <taxon>Bacillariophyta</taxon>
        <taxon>Bacillariophyceae</taxon>
        <taxon>Bacillariophycidae</taxon>
        <taxon>Naviculales</taxon>
        <taxon>Naviculaceae</taxon>
        <taxon>Seminavis</taxon>
    </lineage>
</organism>
<gene>
    <name evidence="2" type="ORF">SEMRO_604_G174120.1</name>
</gene>
<evidence type="ECO:0000256" key="1">
    <source>
        <dbReference type="SAM" id="MobiDB-lite"/>
    </source>
</evidence>
<dbReference type="Pfam" id="PF05721">
    <property type="entry name" value="PhyH"/>
    <property type="match status" value="1"/>
</dbReference>
<keyword evidence="3" id="KW-1185">Reference proteome</keyword>
<dbReference type="InterPro" id="IPR008775">
    <property type="entry name" value="Phytyl_CoA_dOase-like"/>
</dbReference>
<protein>
    <submittedName>
        <fullName evidence="2">Phytanoyl-CoA dioxygenase (PhyH)</fullName>
    </submittedName>
</protein>
<dbReference type="Gene3D" id="2.60.120.620">
    <property type="entry name" value="q2cbj1_9rhob like domain"/>
    <property type="match status" value="1"/>
</dbReference>
<dbReference type="PANTHER" id="PTHR31630">
    <property type="entry name" value="PHYTANOYL-COA DIOXYGENASE-RELATED-RELATED"/>
    <property type="match status" value="1"/>
</dbReference>
<evidence type="ECO:0000313" key="3">
    <source>
        <dbReference type="Proteomes" id="UP001153069"/>
    </source>
</evidence>
<keyword evidence="2" id="KW-0223">Dioxygenase</keyword>
<keyword evidence="2" id="KW-0560">Oxidoreductase</keyword>
<dbReference type="EMBL" id="CAICTM010000603">
    <property type="protein sequence ID" value="CAB9513650.1"/>
    <property type="molecule type" value="Genomic_DNA"/>
</dbReference>
<reference evidence="2" key="1">
    <citation type="submission" date="2020-06" db="EMBL/GenBank/DDBJ databases">
        <authorList>
            <consortium name="Plant Systems Biology data submission"/>
        </authorList>
    </citation>
    <scope>NUCLEOTIDE SEQUENCE</scope>
    <source>
        <strain evidence="2">D6</strain>
    </source>
</reference>
<name>A0A9N8E7T2_9STRA</name>
<accession>A0A9N8E7T2</accession>
<dbReference type="AlphaFoldDB" id="A0A9N8E7T2"/>
<dbReference type="PANTHER" id="PTHR31630:SF6">
    <property type="entry name" value="PHYTANOYL-COA DIOXYGENASE-RELATED"/>
    <property type="match status" value="1"/>
</dbReference>
<dbReference type="Proteomes" id="UP001153069">
    <property type="component" value="Unassembled WGS sequence"/>
</dbReference>
<proteinExistence type="predicted"/>
<comment type="caution">
    <text evidence="2">The sequence shown here is derived from an EMBL/GenBank/DDBJ whole genome shotgun (WGS) entry which is preliminary data.</text>
</comment>
<feature type="region of interest" description="Disordered" evidence="1">
    <location>
        <begin position="336"/>
        <end position="358"/>
    </location>
</feature>
<dbReference type="SUPFAM" id="SSF51197">
    <property type="entry name" value="Clavaminate synthase-like"/>
    <property type="match status" value="1"/>
</dbReference>